<dbReference type="Proteomes" id="UP000492821">
    <property type="component" value="Unassembled WGS sequence"/>
</dbReference>
<dbReference type="AlphaFoldDB" id="A0A7E4V452"/>
<evidence type="ECO:0000313" key="2">
    <source>
        <dbReference type="WBParaSite" id="Pan_g1638.t1"/>
    </source>
</evidence>
<reference evidence="2" key="2">
    <citation type="submission" date="2020-10" db="UniProtKB">
        <authorList>
            <consortium name="WormBaseParasite"/>
        </authorList>
    </citation>
    <scope>IDENTIFICATION</scope>
</reference>
<reference evidence="1" key="1">
    <citation type="journal article" date="2013" name="Genetics">
        <title>The draft genome and transcriptome of Panagrellus redivivus are shaped by the harsh demands of a free-living lifestyle.</title>
        <authorList>
            <person name="Srinivasan J."/>
            <person name="Dillman A.R."/>
            <person name="Macchietto M.G."/>
            <person name="Heikkinen L."/>
            <person name="Lakso M."/>
            <person name="Fracchia K.M."/>
            <person name="Antoshechkin I."/>
            <person name="Mortazavi A."/>
            <person name="Wong G."/>
            <person name="Sternberg P.W."/>
        </authorList>
    </citation>
    <scope>NUCLEOTIDE SEQUENCE [LARGE SCALE GENOMIC DNA]</scope>
    <source>
        <strain evidence="1">MT8872</strain>
    </source>
</reference>
<evidence type="ECO:0000313" key="1">
    <source>
        <dbReference type="Proteomes" id="UP000492821"/>
    </source>
</evidence>
<accession>A0A7E4V452</accession>
<keyword evidence="1" id="KW-1185">Reference proteome</keyword>
<dbReference type="WBParaSite" id="Pan_g1638.t1">
    <property type="protein sequence ID" value="Pan_g1638.t1"/>
    <property type="gene ID" value="Pan_g1638"/>
</dbReference>
<organism evidence="1 2">
    <name type="scientific">Panagrellus redivivus</name>
    <name type="common">Microworm</name>
    <dbReference type="NCBI Taxonomy" id="6233"/>
    <lineage>
        <taxon>Eukaryota</taxon>
        <taxon>Metazoa</taxon>
        <taxon>Ecdysozoa</taxon>
        <taxon>Nematoda</taxon>
        <taxon>Chromadorea</taxon>
        <taxon>Rhabditida</taxon>
        <taxon>Tylenchina</taxon>
        <taxon>Panagrolaimomorpha</taxon>
        <taxon>Panagrolaimoidea</taxon>
        <taxon>Panagrolaimidae</taxon>
        <taxon>Panagrellus</taxon>
    </lineage>
</organism>
<name>A0A7E4V452_PANRE</name>
<protein>
    <submittedName>
        <fullName evidence="2">Major capsid protein</fullName>
    </submittedName>
</protein>
<proteinExistence type="predicted"/>
<sequence>MFQVYNQPVWFDVAGWTFRRFTGDAWNFYTVNSIPELVNTYDPNLLVFANRITTQFYRAIPYQPYFNRFPYTNFVKESLLMYPNREAAVHLGFHHERQEYCTIREVFTTHNLVSDPENHRAVMTGMALELHILQHVRDHNIITLLSIERDIPHARHILMYELSIPLLYYIRERAFVNSISVFEDENIPKYIIVCVLRALQKIFTYDICLNGKISTQGIYIDYIGRVKLGSFLHAIKSDDPFVKKKDLPAVGGIYTALVNRTLRNARVKEITNLYPIDAIHFSNAYFNAQSAFPVYEGEENDYLSPENLEIVIRSLHGPAGYFNNLVARFDLQNVPNMSADLAELIQNTAQYFTDPMLNEDILAEVPPQLVPQRHPRCSLIYIKITIDINYQHSAIYYLQSFNDYADRKLLNIINSYLNRDPVRTMPINHPMVDEDVDHNMIPEAPEGAPLQAVPANDVPDYLQNIFSGSFIASDILILYPVFVRLFNEIVNYVEDAPLPWIPIIHGIYGSLDSMGARNFTVRMRLLGGIPAPAPLADEMIPVVPDDDDMMADNDDEFASEDEEMGEMIPVVPDDDDMMADNVDEFENEIEDEYEDEDDDE</sequence>